<dbReference type="RefSeq" id="WP_074201621.1">
    <property type="nucleotide sequence ID" value="NZ_FSRE01000003.1"/>
</dbReference>
<name>A0A1N6GI46_9GAMM</name>
<protein>
    <recommendedName>
        <fullName evidence="4">Outer membrane protein assembly factor BamE</fullName>
    </recommendedName>
</protein>
<dbReference type="EMBL" id="FSRE01000003">
    <property type="protein sequence ID" value="SIO07220.1"/>
    <property type="molecule type" value="Genomic_DNA"/>
</dbReference>
<proteinExistence type="inferred from homology"/>
<evidence type="ECO:0000256" key="2">
    <source>
        <dbReference type="ARBA" id="ARBA00023136"/>
    </source>
</evidence>
<accession>A0A1N6GI46</accession>
<comment type="function">
    <text evidence="4">Part of the outer membrane protein assembly complex, which is involved in assembly and insertion of beta-barrel proteins into the outer membrane.</text>
</comment>
<dbReference type="AlphaFoldDB" id="A0A1N6GI46"/>
<dbReference type="Proteomes" id="UP000198461">
    <property type="component" value="Unassembled WGS sequence"/>
</dbReference>
<keyword evidence="7" id="KW-1185">Reference proteome</keyword>
<organism evidence="6 7">
    <name type="scientific">Sulfurivirga caldicuralii</name>
    <dbReference type="NCBI Taxonomy" id="364032"/>
    <lineage>
        <taxon>Bacteria</taxon>
        <taxon>Pseudomonadati</taxon>
        <taxon>Pseudomonadota</taxon>
        <taxon>Gammaproteobacteria</taxon>
        <taxon>Thiotrichales</taxon>
        <taxon>Piscirickettsiaceae</taxon>
        <taxon>Sulfurivirga</taxon>
    </lineage>
</organism>
<evidence type="ECO:0000313" key="6">
    <source>
        <dbReference type="EMBL" id="SIO07220.1"/>
    </source>
</evidence>
<gene>
    <name evidence="4" type="primary">bamE</name>
    <name evidence="6" type="ORF">SAMN05443662_1353</name>
</gene>
<feature type="domain" description="Outer membrane protein assembly factor BamE" evidence="5">
    <location>
        <begin position="33"/>
        <end position="100"/>
    </location>
</feature>
<dbReference type="GO" id="GO:0051205">
    <property type="term" value="P:protein insertion into membrane"/>
    <property type="evidence" value="ECO:0007669"/>
    <property type="project" value="UniProtKB-UniRule"/>
</dbReference>
<keyword evidence="3 4" id="KW-0998">Cell outer membrane</keyword>
<dbReference type="GO" id="GO:1990063">
    <property type="term" value="C:Bam protein complex"/>
    <property type="evidence" value="ECO:0007669"/>
    <property type="project" value="TreeGrafter"/>
</dbReference>
<dbReference type="Pfam" id="PF04355">
    <property type="entry name" value="BamE"/>
    <property type="match status" value="1"/>
</dbReference>
<dbReference type="InterPro" id="IPR007450">
    <property type="entry name" value="BamE_dom"/>
</dbReference>
<dbReference type="InterPro" id="IPR037873">
    <property type="entry name" value="BamE-like"/>
</dbReference>
<keyword evidence="2 4" id="KW-0472">Membrane</keyword>
<dbReference type="GO" id="GO:0043165">
    <property type="term" value="P:Gram-negative-bacterium-type cell outer membrane assembly"/>
    <property type="evidence" value="ECO:0007669"/>
    <property type="project" value="UniProtKB-UniRule"/>
</dbReference>
<dbReference type="OrthoDB" id="9808250at2"/>
<comment type="subunit">
    <text evidence="4">Part of the Bam complex.</text>
</comment>
<evidence type="ECO:0000256" key="3">
    <source>
        <dbReference type="ARBA" id="ARBA00023237"/>
    </source>
</evidence>
<reference evidence="6 7" key="1">
    <citation type="submission" date="2016-11" db="EMBL/GenBank/DDBJ databases">
        <authorList>
            <person name="Jaros S."/>
            <person name="Januszkiewicz K."/>
            <person name="Wedrychowicz H."/>
        </authorList>
    </citation>
    <scope>NUCLEOTIDE SEQUENCE [LARGE SCALE GENOMIC DNA]</scope>
    <source>
        <strain evidence="6 7">DSM 17737</strain>
    </source>
</reference>
<keyword evidence="1 4" id="KW-0732">Signal</keyword>
<dbReference type="PANTHER" id="PTHR37482">
    <property type="entry name" value="OUTER MEMBRANE PROTEIN ASSEMBLY FACTOR BAME"/>
    <property type="match status" value="1"/>
</dbReference>
<sequence length="122" mass="14094">MKRLLLIALSLTLFTAFPACSWLKAYQPPLVQGTLIEPEKVAQLQEGLSREQVRELLGPPFGEDPFDPTIWDYVLYTDQADLREKYVPHLRLYFDKEGYLLRWQQLQPKNTAAAEKAATEKN</sequence>
<evidence type="ECO:0000256" key="1">
    <source>
        <dbReference type="ARBA" id="ARBA00022729"/>
    </source>
</evidence>
<evidence type="ECO:0000256" key="4">
    <source>
        <dbReference type="HAMAP-Rule" id="MF_00925"/>
    </source>
</evidence>
<comment type="similarity">
    <text evidence="4">Belongs to the BamE family.</text>
</comment>
<evidence type="ECO:0000259" key="5">
    <source>
        <dbReference type="Pfam" id="PF04355"/>
    </source>
</evidence>
<dbReference type="PANTHER" id="PTHR37482:SF1">
    <property type="entry name" value="OUTER MEMBRANE PROTEIN ASSEMBLY FACTOR BAME"/>
    <property type="match status" value="1"/>
</dbReference>
<dbReference type="InterPro" id="IPR026592">
    <property type="entry name" value="BamE"/>
</dbReference>
<dbReference type="STRING" id="364032.SAMN05443662_1353"/>
<comment type="subcellular location">
    <subcellularLocation>
        <location evidence="4">Cell outer membrane</location>
    </subcellularLocation>
</comment>
<evidence type="ECO:0000313" key="7">
    <source>
        <dbReference type="Proteomes" id="UP000198461"/>
    </source>
</evidence>
<dbReference type="Gene3D" id="3.30.1450.10">
    <property type="match status" value="1"/>
</dbReference>
<dbReference type="HAMAP" id="MF_00925">
    <property type="entry name" value="OM_assembly_BamE"/>
    <property type="match status" value="1"/>
</dbReference>
<dbReference type="GO" id="GO:0030674">
    <property type="term" value="F:protein-macromolecule adaptor activity"/>
    <property type="evidence" value="ECO:0007669"/>
    <property type="project" value="TreeGrafter"/>
</dbReference>